<reference evidence="1" key="1">
    <citation type="submission" date="2023-07" db="EMBL/GenBank/DDBJ databases">
        <title>draft genome sequence of fig (Ficus carica).</title>
        <authorList>
            <person name="Takahashi T."/>
            <person name="Nishimura K."/>
        </authorList>
    </citation>
    <scope>NUCLEOTIDE SEQUENCE</scope>
</reference>
<accession>A0AA87ZT94</accession>
<evidence type="ECO:0000313" key="1">
    <source>
        <dbReference type="EMBL" id="GMN38115.1"/>
    </source>
</evidence>
<dbReference type="PANTHER" id="PTHR37763">
    <property type="entry name" value="EXOSOME COMPLEX EXONUCLEASE"/>
    <property type="match status" value="1"/>
</dbReference>
<dbReference type="AlphaFoldDB" id="A0AA87ZT94"/>
<gene>
    <name evidence="1" type="ORF">TIFTF001_007347</name>
</gene>
<dbReference type="EMBL" id="BTGU01000007">
    <property type="protein sequence ID" value="GMN38115.1"/>
    <property type="molecule type" value="Genomic_DNA"/>
</dbReference>
<evidence type="ECO:0000313" key="2">
    <source>
        <dbReference type="Proteomes" id="UP001187192"/>
    </source>
</evidence>
<comment type="caution">
    <text evidence="1">The sequence shown here is derived from an EMBL/GenBank/DDBJ whole genome shotgun (WGS) entry which is preliminary data.</text>
</comment>
<keyword evidence="2" id="KW-1185">Reference proteome</keyword>
<name>A0AA87ZT94_FICCA</name>
<protein>
    <submittedName>
        <fullName evidence="1">Uncharacterized protein</fullName>
    </submittedName>
</protein>
<dbReference type="Proteomes" id="UP001187192">
    <property type="component" value="Unassembled WGS sequence"/>
</dbReference>
<organism evidence="1 2">
    <name type="scientific">Ficus carica</name>
    <name type="common">Common fig</name>
    <dbReference type="NCBI Taxonomy" id="3494"/>
    <lineage>
        <taxon>Eukaryota</taxon>
        <taxon>Viridiplantae</taxon>
        <taxon>Streptophyta</taxon>
        <taxon>Embryophyta</taxon>
        <taxon>Tracheophyta</taxon>
        <taxon>Spermatophyta</taxon>
        <taxon>Magnoliopsida</taxon>
        <taxon>eudicotyledons</taxon>
        <taxon>Gunneridae</taxon>
        <taxon>Pentapetalae</taxon>
        <taxon>rosids</taxon>
        <taxon>fabids</taxon>
        <taxon>Rosales</taxon>
        <taxon>Moraceae</taxon>
        <taxon>Ficeae</taxon>
        <taxon>Ficus</taxon>
    </lineage>
</organism>
<dbReference type="PANTHER" id="PTHR37763:SF1">
    <property type="entry name" value="EXOSOME COMPLEX EXONUCLEASE"/>
    <property type="match status" value="1"/>
</dbReference>
<proteinExistence type="predicted"/>
<sequence>MMVGKQAHKFIFGAKYLKFSKRSGALQLNTMLYHTSEESHQEPLSSEWYEKAFLKMTKLTCLLKNVDLVDGRLVDLRDGSIIIDDRVERKMHTFKSLVRVFIGSRFVQQTLKTDMVALSEGKGSDPIMCFDKPCEREPIIVTSLTQVSNFLNITAQQRKVIRLTICPQVTQHRIWTGTLEEVLNGLKPELNYLNCQFPSKGTHMGEQIVSSCLQFLQDKAVSSTDLDSTSWMRLAPTKTAQPLASQKWEDVFEMFNDLIECLKTENRLVNHVVKLESMKEGLSQIKDVLIDKSIGYKEARHQEGLVQKKLTKTLGYSSQCLFTLLLYYLYRHVRDIEVDLCGGLYNYGDENSFCLCMGRIVTSDEENMIRSGVRHLDRALGLFKFVWETAGMKGVLDLQGHLWCVGEPESRMLAYKGKKFFVHGICI</sequence>